<reference evidence="1" key="1">
    <citation type="submission" date="2014-11" db="EMBL/GenBank/DDBJ databases">
        <authorList>
            <person name="Amaro Gonzalez C."/>
        </authorList>
    </citation>
    <scope>NUCLEOTIDE SEQUENCE</scope>
</reference>
<dbReference type="AlphaFoldDB" id="A0A0E9V2T7"/>
<accession>A0A0E9V2T7</accession>
<proteinExistence type="predicted"/>
<dbReference type="EMBL" id="GBXM01036837">
    <property type="protein sequence ID" value="JAH71740.1"/>
    <property type="molecule type" value="Transcribed_RNA"/>
</dbReference>
<sequence length="34" mass="4090">MTSLNRAYVMHGFTFLRCQTSTYLINLYCLIRMK</sequence>
<evidence type="ECO:0000313" key="1">
    <source>
        <dbReference type="EMBL" id="JAH71740.1"/>
    </source>
</evidence>
<protein>
    <submittedName>
        <fullName evidence="1">Uncharacterized protein</fullName>
    </submittedName>
</protein>
<organism evidence="1">
    <name type="scientific">Anguilla anguilla</name>
    <name type="common">European freshwater eel</name>
    <name type="synonym">Muraena anguilla</name>
    <dbReference type="NCBI Taxonomy" id="7936"/>
    <lineage>
        <taxon>Eukaryota</taxon>
        <taxon>Metazoa</taxon>
        <taxon>Chordata</taxon>
        <taxon>Craniata</taxon>
        <taxon>Vertebrata</taxon>
        <taxon>Euteleostomi</taxon>
        <taxon>Actinopterygii</taxon>
        <taxon>Neopterygii</taxon>
        <taxon>Teleostei</taxon>
        <taxon>Anguilliformes</taxon>
        <taxon>Anguillidae</taxon>
        <taxon>Anguilla</taxon>
    </lineage>
</organism>
<name>A0A0E9V2T7_ANGAN</name>
<reference evidence="1" key="2">
    <citation type="journal article" date="2015" name="Fish Shellfish Immunol.">
        <title>Early steps in the European eel (Anguilla anguilla)-Vibrio vulnificus interaction in the gills: Role of the RtxA13 toxin.</title>
        <authorList>
            <person name="Callol A."/>
            <person name="Pajuelo D."/>
            <person name="Ebbesson L."/>
            <person name="Teles M."/>
            <person name="MacKenzie S."/>
            <person name="Amaro C."/>
        </authorList>
    </citation>
    <scope>NUCLEOTIDE SEQUENCE</scope>
</reference>